<gene>
    <name evidence="1" type="ORF">DPMN_100881</name>
</gene>
<name>A0A9D4LGN3_DREPO</name>
<dbReference type="AlphaFoldDB" id="A0A9D4LGN3"/>
<proteinExistence type="predicted"/>
<reference evidence="1" key="1">
    <citation type="journal article" date="2019" name="bioRxiv">
        <title>The Genome of the Zebra Mussel, Dreissena polymorpha: A Resource for Invasive Species Research.</title>
        <authorList>
            <person name="McCartney M.A."/>
            <person name="Auch B."/>
            <person name="Kono T."/>
            <person name="Mallez S."/>
            <person name="Zhang Y."/>
            <person name="Obille A."/>
            <person name="Becker A."/>
            <person name="Abrahante J.E."/>
            <person name="Garbe J."/>
            <person name="Badalamenti J.P."/>
            <person name="Herman A."/>
            <person name="Mangelson H."/>
            <person name="Liachko I."/>
            <person name="Sullivan S."/>
            <person name="Sone E.D."/>
            <person name="Koren S."/>
            <person name="Silverstein K.A.T."/>
            <person name="Beckman K.B."/>
            <person name="Gohl D.M."/>
        </authorList>
    </citation>
    <scope>NUCLEOTIDE SEQUENCE</scope>
    <source>
        <strain evidence="1">Duluth1</strain>
        <tissue evidence="1">Whole animal</tissue>
    </source>
</reference>
<evidence type="ECO:0000313" key="2">
    <source>
        <dbReference type="Proteomes" id="UP000828390"/>
    </source>
</evidence>
<evidence type="ECO:0000313" key="1">
    <source>
        <dbReference type="EMBL" id="KAH3858260.1"/>
    </source>
</evidence>
<dbReference type="Proteomes" id="UP000828390">
    <property type="component" value="Unassembled WGS sequence"/>
</dbReference>
<keyword evidence="2" id="KW-1185">Reference proteome</keyword>
<accession>A0A9D4LGN3</accession>
<organism evidence="1 2">
    <name type="scientific">Dreissena polymorpha</name>
    <name type="common">Zebra mussel</name>
    <name type="synonym">Mytilus polymorpha</name>
    <dbReference type="NCBI Taxonomy" id="45954"/>
    <lineage>
        <taxon>Eukaryota</taxon>
        <taxon>Metazoa</taxon>
        <taxon>Spiralia</taxon>
        <taxon>Lophotrochozoa</taxon>
        <taxon>Mollusca</taxon>
        <taxon>Bivalvia</taxon>
        <taxon>Autobranchia</taxon>
        <taxon>Heteroconchia</taxon>
        <taxon>Euheterodonta</taxon>
        <taxon>Imparidentia</taxon>
        <taxon>Neoheterodontei</taxon>
        <taxon>Myida</taxon>
        <taxon>Dreissenoidea</taxon>
        <taxon>Dreissenidae</taxon>
        <taxon>Dreissena</taxon>
    </lineage>
</organism>
<sequence>MMPPKGDIVNIVSNDNETSTLLSFAVTAGIVGALQQRALYVNQNRKPWLSV</sequence>
<protein>
    <submittedName>
        <fullName evidence="1">Uncharacterized protein</fullName>
    </submittedName>
</protein>
<comment type="caution">
    <text evidence="1">The sequence shown here is derived from an EMBL/GenBank/DDBJ whole genome shotgun (WGS) entry which is preliminary data.</text>
</comment>
<reference evidence="1" key="2">
    <citation type="submission" date="2020-11" db="EMBL/GenBank/DDBJ databases">
        <authorList>
            <person name="McCartney M.A."/>
            <person name="Auch B."/>
            <person name="Kono T."/>
            <person name="Mallez S."/>
            <person name="Becker A."/>
            <person name="Gohl D.M."/>
            <person name="Silverstein K.A.T."/>
            <person name="Koren S."/>
            <person name="Bechman K.B."/>
            <person name="Herman A."/>
            <person name="Abrahante J.E."/>
            <person name="Garbe J."/>
        </authorList>
    </citation>
    <scope>NUCLEOTIDE SEQUENCE</scope>
    <source>
        <strain evidence="1">Duluth1</strain>
        <tissue evidence="1">Whole animal</tissue>
    </source>
</reference>
<dbReference type="EMBL" id="JAIWYP010000003">
    <property type="protein sequence ID" value="KAH3858260.1"/>
    <property type="molecule type" value="Genomic_DNA"/>
</dbReference>